<name>M2QJU4_9PSEU</name>
<dbReference type="CDD" id="cd08861">
    <property type="entry name" value="OtcD1_ARO-CYC_like"/>
    <property type="match status" value="2"/>
</dbReference>
<dbReference type="InterPro" id="IPR005031">
    <property type="entry name" value="COQ10_START"/>
</dbReference>
<dbReference type="AlphaFoldDB" id="M2QJU4"/>
<gene>
    <name evidence="3" type="ORF">B0293_38135</name>
    <name evidence="2" type="ORF">C791_3715</name>
</gene>
<protein>
    <submittedName>
        <fullName evidence="2 3">Cyclase</fullName>
    </submittedName>
</protein>
<proteinExistence type="predicted"/>
<dbReference type="Proteomes" id="UP000188551">
    <property type="component" value="Unassembled WGS sequence"/>
</dbReference>
<dbReference type="Pfam" id="PF03364">
    <property type="entry name" value="Polyketide_cyc"/>
    <property type="match status" value="1"/>
</dbReference>
<dbReference type="InterPro" id="IPR023393">
    <property type="entry name" value="START-like_dom_sf"/>
</dbReference>
<evidence type="ECO:0000313" key="5">
    <source>
        <dbReference type="Proteomes" id="UP000188551"/>
    </source>
</evidence>
<reference evidence="3 5" key="2">
    <citation type="submission" date="2017-02" db="EMBL/GenBank/DDBJ databases">
        <title>Amycolatopsis azurea DSM 43854 draft genome.</title>
        <authorList>
            <person name="Mayilraj S."/>
        </authorList>
    </citation>
    <scope>NUCLEOTIDE SEQUENCE [LARGE SCALE GENOMIC DNA]</scope>
    <source>
        <strain evidence="3 5">DSM 43854</strain>
    </source>
</reference>
<accession>M2QJU4</accession>
<dbReference type="InterPro" id="IPR019587">
    <property type="entry name" value="Polyketide_cyclase/dehydratase"/>
</dbReference>
<dbReference type="RefSeq" id="WP_005158465.1">
    <property type="nucleotide sequence ID" value="NZ_ANMG01000035.1"/>
</dbReference>
<dbReference type="PATRIC" id="fig|1238180.3.peg.4047"/>
<comment type="caution">
    <text evidence="2">The sequence shown here is derived from an EMBL/GenBank/DDBJ whole genome shotgun (WGS) entry which is preliminary data.</text>
</comment>
<dbReference type="Gene3D" id="3.30.530.20">
    <property type="match status" value="2"/>
</dbReference>
<feature type="domain" description="Coenzyme Q-binding protein COQ10 START" evidence="1">
    <location>
        <begin position="14"/>
        <end position="116"/>
    </location>
</feature>
<sequence>MSAVPRHTTHSVVVSASAESLYALAADVTKWPVIFEPTAHVEQLERNERGERFRIWALVNGQIKTWTSRREFDEKSLRITFRQEKSQEPVASMGGAWEFRPLPGGRTEVVLEHDFTAVDDDAESLAWITEAVDRNSPVELAALARVAEQDHAVDDLVFSFEDVVRLPGTAADVYDFVYRADAWPDRLPHVRRLVLHEEEPGVQHIGMDTLTADGSTHTTTSVRLCFEPGLIVYKQLVPPRILFGHSGSWTFEESAEGAIVTARHTVAIDPGAVREVLGTGKTVADAREFLREALGKNSRATLTHAGAYAETEGR</sequence>
<dbReference type="SUPFAM" id="SSF55961">
    <property type="entry name" value="Bet v1-like"/>
    <property type="match status" value="2"/>
</dbReference>
<evidence type="ECO:0000313" key="4">
    <source>
        <dbReference type="Proteomes" id="UP000014137"/>
    </source>
</evidence>
<evidence type="ECO:0000313" key="2">
    <source>
        <dbReference type="EMBL" id="EMD26167.1"/>
    </source>
</evidence>
<reference evidence="2 4" key="1">
    <citation type="submission" date="2012-10" db="EMBL/GenBank/DDBJ databases">
        <title>Genome assembly of Amycolatopsis azurea DSM 43854.</title>
        <authorList>
            <person name="Khatri I."/>
            <person name="Kaur I."/>
            <person name="Subramanian S."/>
            <person name="Mayilraj S."/>
        </authorList>
    </citation>
    <scope>NUCLEOTIDE SEQUENCE [LARGE SCALE GENOMIC DNA]</scope>
    <source>
        <strain evidence="2 4">DSM 43854</strain>
    </source>
</reference>
<dbReference type="Proteomes" id="UP000014137">
    <property type="component" value="Unassembled WGS sequence"/>
</dbReference>
<dbReference type="EMBL" id="ANMG01000035">
    <property type="protein sequence ID" value="EMD26167.1"/>
    <property type="molecule type" value="Genomic_DNA"/>
</dbReference>
<dbReference type="Pfam" id="PF10604">
    <property type="entry name" value="Polyketide_cyc2"/>
    <property type="match status" value="1"/>
</dbReference>
<dbReference type="OrthoDB" id="3419705at2"/>
<evidence type="ECO:0000259" key="1">
    <source>
        <dbReference type="Pfam" id="PF03364"/>
    </source>
</evidence>
<dbReference type="EMBL" id="MUXN01000028">
    <property type="protein sequence ID" value="OOC01415.1"/>
    <property type="molecule type" value="Genomic_DNA"/>
</dbReference>
<organism evidence="2 4">
    <name type="scientific">Amycolatopsis azurea DSM 43854</name>
    <dbReference type="NCBI Taxonomy" id="1238180"/>
    <lineage>
        <taxon>Bacteria</taxon>
        <taxon>Bacillati</taxon>
        <taxon>Actinomycetota</taxon>
        <taxon>Actinomycetes</taxon>
        <taxon>Pseudonocardiales</taxon>
        <taxon>Pseudonocardiaceae</taxon>
        <taxon>Amycolatopsis</taxon>
    </lineage>
</organism>
<keyword evidence="5" id="KW-1185">Reference proteome</keyword>
<evidence type="ECO:0000313" key="3">
    <source>
        <dbReference type="EMBL" id="OOC01415.1"/>
    </source>
</evidence>